<feature type="domain" description="Retrovirus-related Pol polyprotein from transposon TNT 1-94-like beta-barrel" evidence="2">
    <location>
        <begin position="370"/>
        <end position="451"/>
    </location>
</feature>
<reference evidence="4" key="2">
    <citation type="submission" date="2015-01" db="EMBL/GenBank/DDBJ databases">
        <title>Evolutionary Origins and Diversification of the Mycorrhizal Mutualists.</title>
        <authorList>
            <consortium name="DOE Joint Genome Institute"/>
            <consortium name="Mycorrhizal Genomics Consortium"/>
            <person name="Kohler A."/>
            <person name="Kuo A."/>
            <person name="Nagy L.G."/>
            <person name="Floudas D."/>
            <person name="Copeland A."/>
            <person name="Barry K.W."/>
            <person name="Cichocki N."/>
            <person name="Veneault-Fourrey C."/>
            <person name="LaButti K."/>
            <person name="Lindquist E.A."/>
            <person name="Lipzen A."/>
            <person name="Lundell T."/>
            <person name="Morin E."/>
            <person name="Murat C."/>
            <person name="Riley R."/>
            <person name="Ohm R."/>
            <person name="Sun H."/>
            <person name="Tunlid A."/>
            <person name="Henrissat B."/>
            <person name="Grigoriev I.V."/>
            <person name="Hibbett D.S."/>
            <person name="Martin F."/>
        </authorList>
    </citation>
    <scope>NUCLEOTIDE SEQUENCE [LARGE SCALE GENOMIC DNA]</scope>
    <source>
        <strain evidence="4">441</strain>
    </source>
</reference>
<evidence type="ECO:0000259" key="2">
    <source>
        <dbReference type="Pfam" id="PF22936"/>
    </source>
</evidence>
<dbReference type="InterPro" id="IPR054722">
    <property type="entry name" value="PolX-like_BBD"/>
</dbReference>
<dbReference type="Pfam" id="PF14223">
    <property type="entry name" value="Retrotran_gag_2"/>
    <property type="match status" value="1"/>
</dbReference>
<evidence type="ECO:0000256" key="1">
    <source>
        <dbReference type="SAM" id="MobiDB-lite"/>
    </source>
</evidence>
<protein>
    <recommendedName>
        <fullName evidence="2">Retrovirus-related Pol polyprotein from transposon TNT 1-94-like beta-barrel domain-containing protein</fullName>
    </recommendedName>
</protein>
<organism evidence="3 4">
    <name type="scientific">Pisolithus microcarpus 441</name>
    <dbReference type="NCBI Taxonomy" id="765257"/>
    <lineage>
        <taxon>Eukaryota</taxon>
        <taxon>Fungi</taxon>
        <taxon>Dikarya</taxon>
        <taxon>Basidiomycota</taxon>
        <taxon>Agaricomycotina</taxon>
        <taxon>Agaricomycetes</taxon>
        <taxon>Agaricomycetidae</taxon>
        <taxon>Boletales</taxon>
        <taxon>Sclerodermatineae</taxon>
        <taxon>Pisolithaceae</taxon>
        <taxon>Pisolithus</taxon>
    </lineage>
</organism>
<dbReference type="Pfam" id="PF22936">
    <property type="entry name" value="Pol_BBD"/>
    <property type="match status" value="1"/>
</dbReference>
<proteinExistence type="predicted"/>
<name>A0A0C9Z5T1_9AGAM</name>
<gene>
    <name evidence="3" type="ORF">PISMIDRAFT_115344</name>
</gene>
<dbReference type="OrthoDB" id="2688793at2759"/>
<evidence type="ECO:0000313" key="4">
    <source>
        <dbReference type="Proteomes" id="UP000054018"/>
    </source>
</evidence>
<feature type="region of interest" description="Disordered" evidence="1">
    <location>
        <begin position="220"/>
        <end position="260"/>
    </location>
</feature>
<evidence type="ECO:0000313" key="3">
    <source>
        <dbReference type="EMBL" id="KIK15338.1"/>
    </source>
</evidence>
<sequence length="518" mass="56667">MGKFENVPELRGTENYYEWRRQTEHGTNPFDYVKYASTCPRPLIPAAPTVTEQEGIRAWFKDDGVAKLIVLRKINSSVLTLIPDDVSITAREVWTTLAELYDRSDVSLQFSLCTHISTLQMKDAADAERYVASHVHANDRLARMGARPSDEDAIYALLRGLPRTGIWPVIRKNIETELERSEQLARTFAPGSFSAIPMTTYTFKHAAQTIVKEAMQIVNESPKPRPGSEYASSALPGGRGEVNPATGLRKTKNNPSGTPCTTPICVGRKRVDHDWNNCFQVGGGKAGQAPWQKSKGAGQGNTQVAAVATTTPAMADVTPQPTGTQTNVQVAVAAIPCPPTDGYFRDLSCAMIEEVGGDLASLAATVSSTILDSGTTTHLIRDSSFFWTFTRDSTVSMKTANQGSLGTEGYGDCVAILKLGDRRIRLRLEHCLYAPNAVVNLLSVGRMTERGWELRFKGGPSWCEMYHANEPLGSVDMRGQLCFLDVEFICPPNSPDSVITPGFTAFTPSALTWDLWHA</sequence>
<dbReference type="HOGENOM" id="CLU_048314_0_1_1"/>
<dbReference type="EMBL" id="KN833895">
    <property type="protein sequence ID" value="KIK15338.1"/>
    <property type="molecule type" value="Genomic_DNA"/>
</dbReference>
<dbReference type="Proteomes" id="UP000054018">
    <property type="component" value="Unassembled WGS sequence"/>
</dbReference>
<dbReference type="STRING" id="765257.A0A0C9Z5T1"/>
<reference evidence="3 4" key="1">
    <citation type="submission" date="2014-04" db="EMBL/GenBank/DDBJ databases">
        <authorList>
            <consortium name="DOE Joint Genome Institute"/>
            <person name="Kuo A."/>
            <person name="Kohler A."/>
            <person name="Costa M.D."/>
            <person name="Nagy L.G."/>
            <person name="Floudas D."/>
            <person name="Copeland A."/>
            <person name="Barry K.W."/>
            <person name="Cichocki N."/>
            <person name="Veneault-Fourrey C."/>
            <person name="LaButti K."/>
            <person name="Lindquist E.A."/>
            <person name="Lipzen A."/>
            <person name="Lundell T."/>
            <person name="Morin E."/>
            <person name="Murat C."/>
            <person name="Sun H."/>
            <person name="Tunlid A."/>
            <person name="Henrissat B."/>
            <person name="Grigoriev I.V."/>
            <person name="Hibbett D.S."/>
            <person name="Martin F."/>
            <person name="Nordberg H.P."/>
            <person name="Cantor M.N."/>
            <person name="Hua S.X."/>
        </authorList>
    </citation>
    <scope>NUCLEOTIDE SEQUENCE [LARGE SCALE GENOMIC DNA]</scope>
    <source>
        <strain evidence="3 4">441</strain>
    </source>
</reference>
<keyword evidence="4" id="KW-1185">Reference proteome</keyword>
<accession>A0A0C9Z5T1</accession>
<dbReference type="AlphaFoldDB" id="A0A0C9Z5T1"/>